<evidence type="ECO:0000313" key="1">
    <source>
        <dbReference type="EMBL" id="ORD98457.1"/>
    </source>
</evidence>
<dbReference type="Gene3D" id="3.30.70.270">
    <property type="match status" value="1"/>
</dbReference>
<protein>
    <recommendedName>
        <fullName evidence="3">Reverse transcriptase domain-containing protein</fullName>
    </recommendedName>
</protein>
<dbReference type="InterPro" id="IPR043502">
    <property type="entry name" value="DNA/RNA_pol_sf"/>
</dbReference>
<dbReference type="SUPFAM" id="SSF56672">
    <property type="entry name" value="DNA/RNA polymerases"/>
    <property type="match status" value="1"/>
</dbReference>
<proteinExistence type="predicted"/>
<accession>A0A1X0QFA6</accession>
<reference evidence="1 2" key="1">
    <citation type="journal article" date="2017" name="Environ. Microbiol.">
        <title>Decay of the glycolytic pathway and adaptation to intranuclear parasitism within Enterocytozoonidae microsporidia.</title>
        <authorList>
            <person name="Wiredu Boakye D."/>
            <person name="Jaroenlak P."/>
            <person name="Prachumwat A."/>
            <person name="Williams T.A."/>
            <person name="Bateman K.S."/>
            <person name="Itsathitphaisarn O."/>
            <person name="Sritunyalucksana K."/>
            <person name="Paszkiewicz K.H."/>
            <person name="Moore K.A."/>
            <person name="Stentiford G.D."/>
            <person name="Williams B.A."/>
        </authorList>
    </citation>
    <scope>NUCLEOTIDE SEQUENCE [LARGE SCALE GENOMIC DNA]</scope>
    <source>
        <strain evidence="2">canceri</strain>
    </source>
</reference>
<gene>
    <name evidence="1" type="ORF">A0H76_2453</name>
</gene>
<dbReference type="VEuPathDB" id="MicrosporidiaDB:A0H76_2453"/>
<name>A0A1X0QFA6_9MICR</name>
<evidence type="ECO:0008006" key="3">
    <source>
        <dbReference type="Google" id="ProtNLM"/>
    </source>
</evidence>
<dbReference type="Proteomes" id="UP000192501">
    <property type="component" value="Unassembled WGS sequence"/>
</dbReference>
<dbReference type="InterPro" id="IPR043128">
    <property type="entry name" value="Rev_trsase/Diguanyl_cyclase"/>
</dbReference>
<dbReference type="EMBL" id="LTAI01000662">
    <property type="protein sequence ID" value="ORD98457.1"/>
    <property type="molecule type" value="Genomic_DNA"/>
</dbReference>
<evidence type="ECO:0000313" key="2">
    <source>
        <dbReference type="Proteomes" id="UP000192501"/>
    </source>
</evidence>
<sequence>MQQILNRLLFAKVYLDDILIYDKTITDRIKYYKIIINRLKSLLLKLISTKNKFMQLKVK</sequence>
<organism evidence="1 2">
    <name type="scientific">Hepatospora eriocheir</name>
    <dbReference type="NCBI Taxonomy" id="1081669"/>
    <lineage>
        <taxon>Eukaryota</taxon>
        <taxon>Fungi</taxon>
        <taxon>Fungi incertae sedis</taxon>
        <taxon>Microsporidia</taxon>
        <taxon>Hepatosporidae</taxon>
        <taxon>Hepatospora</taxon>
    </lineage>
</organism>
<comment type="caution">
    <text evidence="1">The sequence shown here is derived from an EMBL/GenBank/DDBJ whole genome shotgun (WGS) entry which is preliminary data.</text>
</comment>
<dbReference type="AlphaFoldDB" id="A0A1X0QFA6"/>